<dbReference type="Pfam" id="PF20320">
    <property type="entry name" value="DUF6615"/>
    <property type="match status" value="1"/>
</dbReference>
<dbReference type="KEGG" id="bvq:FHE72_17365"/>
<organism evidence="1 2">
    <name type="scientific">Rossellomorea vietnamensis</name>
    <dbReference type="NCBI Taxonomy" id="218284"/>
    <lineage>
        <taxon>Bacteria</taxon>
        <taxon>Bacillati</taxon>
        <taxon>Bacillota</taxon>
        <taxon>Bacilli</taxon>
        <taxon>Bacillales</taxon>
        <taxon>Bacillaceae</taxon>
        <taxon>Rossellomorea</taxon>
    </lineage>
</organism>
<dbReference type="Proteomes" id="UP000465062">
    <property type="component" value="Chromosome"/>
</dbReference>
<name>A0A6I6UI76_9BACI</name>
<proteinExistence type="predicted"/>
<dbReference type="EMBL" id="CP047394">
    <property type="protein sequence ID" value="QHE62595.1"/>
    <property type="molecule type" value="Genomic_DNA"/>
</dbReference>
<evidence type="ECO:0000313" key="2">
    <source>
        <dbReference type="Proteomes" id="UP000465062"/>
    </source>
</evidence>
<evidence type="ECO:0000313" key="1">
    <source>
        <dbReference type="EMBL" id="QHE62595.1"/>
    </source>
</evidence>
<sequence>MSKDIVNEVKQISTRIWNRLKLEPDENWANAEVTGSLKEINPSELFAIKAPNENVRGGDIEIWVVDRSGKMICFLSQAKRLYSRPSESIKDRYDELNYNQLSDLLGTADNEKNIPLYLFYNTPYKNGYFISKDIHNPEDNGWRYSYAHNIYTNYCSWNGDVDHDAEIRYRDCSQVYPISEPMYELVTGMVKKPDVILNNYLSLRKKLDNKYQSDNLVEENFLKMIPKKLKKFMTEDQIKSHKPYFALLQGEDFGKARPIWVIKSAEYF</sequence>
<reference evidence="1 2" key="1">
    <citation type="submission" date="2019-06" db="EMBL/GenBank/DDBJ databases">
        <title>An operon consisting of a P-type ATPase gene and a transcriptional regular gene given the different cadmium resistance in Bacillus vietamensis 151-6 and Bacillus marisflavi 151-25.</title>
        <authorList>
            <person name="Yu X."/>
        </authorList>
    </citation>
    <scope>NUCLEOTIDE SEQUENCE [LARGE SCALE GENOMIC DNA]</scope>
    <source>
        <strain evidence="1 2">151-6</strain>
    </source>
</reference>
<dbReference type="RefSeq" id="WP_159362493.1">
    <property type="nucleotide sequence ID" value="NZ_CP047394.1"/>
</dbReference>
<protein>
    <submittedName>
        <fullName evidence="1">Uncharacterized protein</fullName>
    </submittedName>
</protein>
<gene>
    <name evidence="1" type="ORF">FHE72_17365</name>
</gene>
<dbReference type="InterPro" id="IPR046723">
    <property type="entry name" value="DUF6615"/>
</dbReference>
<accession>A0A6I6UI76</accession>
<dbReference type="AlphaFoldDB" id="A0A6I6UI76"/>